<feature type="transmembrane region" description="Helical" evidence="9">
    <location>
        <begin position="52"/>
        <end position="70"/>
    </location>
</feature>
<feature type="transmembrane region" description="Helical" evidence="9">
    <location>
        <begin position="76"/>
        <end position="94"/>
    </location>
</feature>
<organism evidence="10 11">
    <name type="scientific">Tessaracoccus oleiagri</name>
    <dbReference type="NCBI Taxonomy" id="686624"/>
    <lineage>
        <taxon>Bacteria</taxon>
        <taxon>Bacillati</taxon>
        <taxon>Actinomycetota</taxon>
        <taxon>Actinomycetes</taxon>
        <taxon>Propionibacteriales</taxon>
        <taxon>Propionibacteriaceae</taxon>
        <taxon>Tessaracoccus</taxon>
    </lineage>
</organism>
<dbReference type="EMBL" id="FNGP01000001">
    <property type="protein sequence ID" value="SDL24748.1"/>
    <property type="molecule type" value="Genomic_DNA"/>
</dbReference>
<keyword evidence="4" id="KW-1003">Cell membrane</keyword>
<dbReference type="AlphaFoldDB" id="A0A1G9IHN8"/>
<evidence type="ECO:0000313" key="10">
    <source>
        <dbReference type="EMBL" id="SDL24748.1"/>
    </source>
</evidence>
<evidence type="ECO:0000256" key="9">
    <source>
        <dbReference type="SAM" id="Phobius"/>
    </source>
</evidence>
<keyword evidence="11" id="KW-1185">Reference proteome</keyword>
<keyword evidence="3" id="KW-0813">Transport</keyword>
<feature type="transmembrane region" description="Helical" evidence="9">
    <location>
        <begin position="273"/>
        <end position="293"/>
    </location>
</feature>
<dbReference type="Pfam" id="PF01594">
    <property type="entry name" value="AI-2E_transport"/>
    <property type="match status" value="1"/>
</dbReference>
<protein>
    <submittedName>
        <fullName evidence="10">Predicted PurR-regulated permease PerM</fullName>
    </submittedName>
</protein>
<evidence type="ECO:0000256" key="8">
    <source>
        <dbReference type="SAM" id="MobiDB-lite"/>
    </source>
</evidence>
<feature type="region of interest" description="Disordered" evidence="8">
    <location>
        <begin position="430"/>
        <end position="466"/>
    </location>
</feature>
<evidence type="ECO:0000256" key="5">
    <source>
        <dbReference type="ARBA" id="ARBA00022692"/>
    </source>
</evidence>
<feature type="transmembrane region" description="Helical" evidence="9">
    <location>
        <begin position="246"/>
        <end position="267"/>
    </location>
</feature>
<proteinExistence type="inferred from homology"/>
<evidence type="ECO:0000256" key="7">
    <source>
        <dbReference type="ARBA" id="ARBA00023136"/>
    </source>
</evidence>
<gene>
    <name evidence="10" type="ORF">SAMN04488242_0950</name>
</gene>
<comment type="similarity">
    <text evidence="2">Belongs to the autoinducer-2 exporter (AI-2E) (TC 2.A.86) family.</text>
</comment>
<dbReference type="GO" id="GO:0005886">
    <property type="term" value="C:plasma membrane"/>
    <property type="evidence" value="ECO:0007669"/>
    <property type="project" value="UniProtKB-SubCell"/>
</dbReference>
<dbReference type="InterPro" id="IPR002549">
    <property type="entry name" value="AI-2E-like"/>
</dbReference>
<dbReference type="STRING" id="686624.SAMN04488242_0950"/>
<feature type="region of interest" description="Disordered" evidence="8">
    <location>
        <begin position="1"/>
        <end position="29"/>
    </location>
</feature>
<dbReference type="RefSeq" id="WP_176761661.1">
    <property type="nucleotide sequence ID" value="NZ_FNGP01000001.1"/>
</dbReference>
<evidence type="ECO:0000256" key="1">
    <source>
        <dbReference type="ARBA" id="ARBA00004651"/>
    </source>
</evidence>
<dbReference type="GO" id="GO:0055085">
    <property type="term" value="P:transmembrane transport"/>
    <property type="evidence" value="ECO:0007669"/>
    <property type="project" value="TreeGrafter"/>
</dbReference>
<dbReference type="Proteomes" id="UP000199475">
    <property type="component" value="Unassembled WGS sequence"/>
</dbReference>
<accession>A0A1G9IHN8</accession>
<keyword evidence="6 9" id="KW-1133">Transmembrane helix</keyword>
<keyword evidence="5 9" id="KW-0812">Transmembrane</keyword>
<feature type="transmembrane region" description="Helical" evidence="9">
    <location>
        <begin position="300"/>
        <end position="325"/>
    </location>
</feature>
<dbReference type="PANTHER" id="PTHR21716:SF53">
    <property type="entry name" value="PERMEASE PERM-RELATED"/>
    <property type="match status" value="1"/>
</dbReference>
<keyword evidence="7 9" id="KW-0472">Membrane</keyword>
<feature type="compositionally biased region" description="Low complexity" evidence="8">
    <location>
        <begin position="435"/>
        <end position="444"/>
    </location>
</feature>
<evidence type="ECO:0000313" key="11">
    <source>
        <dbReference type="Proteomes" id="UP000199475"/>
    </source>
</evidence>
<reference evidence="10 11" key="1">
    <citation type="submission" date="2016-10" db="EMBL/GenBank/DDBJ databases">
        <authorList>
            <person name="de Groot N.N."/>
        </authorList>
    </citation>
    <scope>NUCLEOTIDE SEQUENCE [LARGE SCALE GENOMIC DNA]</scope>
    <source>
        <strain evidence="10 11">CGMCC 1.9159</strain>
    </source>
</reference>
<feature type="transmembrane region" description="Helical" evidence="9">
    <location>
        <begin position="182"/>
        <end position="211"/>
    </location>
</feature>
<feature type="transmembrane region" description="Helical" evidence="9">
    <location>
        <begin position="345"/>
        <end position="376"/>
    </location>
</feature>
<sequence length="466" mass="49478">MSPDEDEPTKPMSLDEPVPGLGSHQALPAPDPDAPVDRADVIGEGARSFAAWSGRFVITVIALGIVGWGLLQLSSAIIPVLLGLLIASVLYPIVSGLRRIGLPHSLGAALSLLTGIVVIGGLVSLIAPSVVAQWPQLADQTIRGIRQVQQWVAGPPMNLQDEQLNEYLQQFTNWLQGYSSDIVSIALSLGGSVGSGIVTLAMTLVIVFFMLKDGHKFVGFSRSIVGRRWGFHVSELFARLWVTLSGYIRTQAVVSFVDALFIGLGLWLLDVPLAFPIAVLTFMAGFIPIVGAFSAGAVAVLVALVTGGLVQALLVLALVVLVQQIEGNVLQPVLQARVMQLHPVIVILAVLLGGGWAGIIGAFLAVPVAAAGAVVLRYLGDMIDLRTGDRAAADINWVTADGRVVGGESEKSAMLFRALIRRRERVEPEAEAAEEVLGPEPLEPTTSAVLPRKPRPVFGNPFRRRG</sequence>
<feature type="transmembrane region" description="Helical" evidence="9">
    <location>
        <begin position="106"/>
        <end position="127"/>
    </location>
</feature>
<evidence type="ECO:0000256" key="3">
    <source>
        <dbReference type="ARBA" id="ARBA00022448"/>
    </source>
</evidence>
<evidence type="ECO:0000256" key="2">
    <source>
        <dbReference type="ARBA" id="ARBA00009773"/>
    </source>
</evidence>
<evidence type="ECO:0000256" key="4">
    <source>
        <dbReference type="ARBA" id="ARBA00022475"/>
    </source>
</evidence>
<comment type="subcellular location">
    <subcellularLocation>
        <location evidence="1">Cell membrane</location>
        <topology evidence="1">Multi-pass membrane protein</topology>
    </subcellularLocation>
</comment>
<name>A0A1G9IHN8_9ACTN</name>
<evidence type="ECO:0000256" key="6">
    <source>
        <dbReference type="ARBA" id="ARBA00022989"/>
    </source>
</evidence>
<dbReference type="PANTHER" id="PTHR21716">
    <property type="entry name" value="TRANSMEMBRANE PROTEIN"/>
    <property type="match status" value="1"/>
</dbReference>